<evidence type="ECO:0000313" key="6">
    <source>
        <dbReference type="EMBL" id="GFQ06101.1"/>
    </source>
</evidence>
<name>A0A830D1S3_9LAMI</name>
<dbReference type="InterPro" id="IPR027443">
    <property type="entry name" value="IPNS-like_sf"/>
</dbReference>
<dbReference type="FunFam" id="2.60.120.330:FF:000018">
    <property type="entry name" value="2-oxoglutarate (2OG) and Fe(II)-dependent oxygenase superfamily protein"/>
    <property type="match status" value="1"/>
</dbReference>
<keyword evidence="3 4" id="KW-0408">Iron</keyword>
<keyword evidence="2 4" id="KW-0479">Metal-binding</keyword>
<evidence type="ECO:0000259" key="5">
    <source>
        <dbReference type="PROSITE" id="PS51471"/>
    </source>
</evidence>
<sequence length="351" mass="40138">MSSVSVPPAEILLSKRVQEMVLTGEEPLGPYICRDDEEETVGNYRIPIVDIGYFVPEKWSAEESEQELEKLKSALCTWGCFQAIGHGIPSSFLDKVRRDGREFFRQPAKEKNKYAKKVTEFQGYGADPVPEEGQSLDWSDRIFLDLVPEDQRNYKYWPQNPTSFKKTLEEYTEYMKNVTENISKSMARSLHLEESCFLKQFGERAQFQGRFNYYSPCTRPDLVLGLKAHADGSGYTVLLQDESGLQILNDGKWYTVPKEPEHALLVLMGDQMEIMSNGIFKSPVHRVLSDSKRDRVSVAVFYTPEVGKEIGPEEGLIDAEAPRLFKTVKDYADVHFGYYQKGMRALHKAQV</sequence>
<keyword evidence="4" id="KW-0560">Oxidoreductase</keyword>
<dbReference type="InterPro" id="IPR005123">
    <property type="entry name" value="Oxoglu/Fe-dep_dioxygenase_dom"/>
</dbReference>
<evidence type="ECO:0000313" key="7">
    <source>
        <dbReference type="Proteomes" id="UP000653305"/>
    </source>
</evidence>
<accession>A0A830D1S3</accession>
<gene>
    <name evidence="6" type="ORF">PHJA_002754100</name>
</gene>
<comment type="caution">
    <text evidence="6">The sequence shown here is derived from an EMBL/GenBank/DDBJ whole genome shotgun (WGS) entry which is preliminary data.</text>
</comment>
<proteinExistence type="inferred from homology"/>
<dbReference type="InterPro" id="IPR050295">
    <property type="entry name" value="Plant_2OG-oxidoreductases"/>
</dbReference>
<evidence type="ECO:0000256" key="1">
    <source>
        <dbReference type="ARBA" id="ARBA00008056"/>
    </source>
</evidence>
<evidence type="ECO:0000256" key="4">
    <source>
        <dbReference type="RuleBase" id="RU003682"/>
    </source>
</evidence>
<dbReference type="EMBL" id="BMAC01001161">
    <property type="protein sequence ID" value="GFQ06101.1"/>
    <property type="molecule type" value="Genomic_DNA"/>
</dbReference>
<dbReference type="Pfam" id="PF03171">
    <property type="entry name" value="2OG-FeII_Oxy"/>
    <property type="match status" value="1"/>
</dbReference>
<organism evidence="6 7">
    <name type="scientific">Phtheirospermum japonicum</name>
    <dbReference type="NCBI Taxonomy" id="374723"/>
    <lineage>
        <taxon>Eukaryota</taxon>
        <taxon>Viridiplantae</taxon>
        <taxon>Streptophyta</taxon>
        <taxon>Embryophyta</taxon>
        <taxon>Tracheophyta</taxon>
        <taxon>Spermatophyta</taxon>
        <taxon>Magnoliopsida</taxon>
        <taxon>eudicotyledons</taxon>
        <taxon>Gunneridae</taxon>
        <taxon>Pentapetalae</taxon>
        <taxon>asterids</taxon>
        <taxon>lamiids</taxon>
        <taxon>Lamiales</taxon>
        <taxon>Orobanchaceae</taxon>
        <taxon>Orobanchaceae incertae sedis</taxon>
        <taxon>Phtheirospermum</taxon>
    </lineage>
</organism>
<dbReference type="Pfam" id="PF14226">
    <property type="entry name" value="DIOX_N"/>
    <property type="match status" value="1"/>
</dbReference>
<comment type="similarity">
    <text evidence="1 4">Belongs to the iron/ascorbate-dependent oxidoreductase family.</text>
</comment>
<dbReference type="InterPro" id="IPR026992">
    <property type="entry name" value="DIOX_N"/>
</dbReference>
<dbReference type="Gene3D" id="2.60.120.330">
    <property type="entry name" value="B-lactam Antibiotic, Isopenicillin N Synthase, Chain"/>
    <property type="match status" value="1"/>
</dbReference>
<dbReference type="AlphaFoldDB" id="A0A830D1S3"/>
<dbReference type="GO" id="GO:0046872">
    <property type="term" value="F:metal ion binding"/>
    <property type="evidence" value="ECO:0007669"/>
    <property type="project" value="UniProtKB-KW"/>
</dbReference>
<evidence type="ECO:0000256" key="3">
    <source>
        <dbReference type="ARBA" id="ARBA00023004"/>
    </source>
</evidence>
<dbReference type="OrthoDB" id="288590at2759"/>
<dbReference type="InterPro" id="IPR044861">
    <property type="entry name" value="IPNS-like_FE2OG_OXY"/>
</dbReference>
<feature type="domain" description="Fe2OG dioxygenase" evidence="5">
    <location>
        <begin position="203"/>
        <end position="304"/>
    </location>
</feature>
<reference evidence="6" key="1">
    <citation type="submission" date="2020-07" db="EMBL/GenBank/DDBJ databases">
        <title>Ethylene signaling mediates host invasion by parasitic plants.</title>
        <authorList>
            <person name="Yoshida S."/>
        </authorList>
    </citation>
    <scope>NUCLEOTIDE SEQUENCE</scope>
    <source>
        <strain evidence="6">Okayama</strain>
    </source>
</reference>
<dbReference type="PROSITE" id="PS51471">
    <property type="entry name" value="FE2OG_OXY"/>
    <property type="match status" value="1"/>
</dbReference>
<dbReference type="SUPFAM" id="SSF51197">
    <property type="entry name" value="Clavaminate synthase-like"/>
    <property type="match status" value="1"/>
</dbReference>
<keyword evidence="7" id="KW-1185">Reference proteome</keyword>
<evidence type="ECO:0000256" key="2">
    <source>
        <dbReference type="ARBA" id="ARBA00022723"/>
    </source>
</evidence>
<dbReference type="GO" id="GO:0009805">
    <property type="term" value="P:coumarin biosynthetic process"/>
    <property type="evidence" value="ECO:0007669"/>
    <property type="project" value="UniProtKB-ARBA"/>
</dbReference>
<dbReference type="PANTHER" id="PTHR47991">
    <property type="entry name" value="OXOGLUTARATE/IRON-DEPENDENT DIOXYGENASE"/>
    <property type="match status" value="1"/>
</dbReference>
<dbReference type="Proteomes" id="UP000653305">
    <property type="component" value="Unassembled WGS sequence"/>
</dbReference>
<dbReference type="GO" id="GO:0016706">
    <property type="term" value="F:2-oxoglutarate-dependent dioxygenase activity"/>
    <property type="evidence" value="ECO:0007669"/>
    <property type="project" value="UniProtKB-ARBA"/>
</dbReference>
<dbReference type="GO" id="GO:0002238">
    <property type="term" value="P:response to molecule of fungal origin"/>
    <property type="evidence" value="ECO:0007669"/>
    <property type="project" value="UniProtKB-ARBA"/>
</dbReference>
<protein>
    <submittedName>
        <fullName evidence="6">Protein srg1</fullName>
    </submittedName>
</protein>